<dbReference type="PROSITE" id="PS50812">
    <property type="entry name" value="PWWP"/>
    <property type="match status" value="1"/>
</dbReference>
<comment type="caution">
    <text evidence="2">The sequence shown here is derived from an EMBL/GenBank/DDBJ whole genome shotgun (WGS) entry which is preliminary data.</text>
</comment>
<dbReference type="SMART" id="SM00293">
    <property type="entry name" value="PWWP"/>
    <property type="match status" value="1"/>
</dbReference>
<reference evidence="2" key="1">
    <citation type="submission" date="2020-07" db="EMBL/GenBank/DDBJ databases">
        <title>Multicomponent nature underlies the extraordinary mechanical properties of spider dragline silk.</title>
        <authorList>
            <person name="Kono N."/>
            <person name="Nakamura H."/>
            <person name="Mori M."/>
            <person name="Yoshida Y."/>
            <person name="Ohtoshi R."/>
            <person name="Malay A.D."/>
            <person name="Moran D.A.P."/>
            <person name="Tomita M."/>
            <person name="Numata K."/>
            <person name="Arakawa K."/>
        </authorList>
    </citation>
    <scope>NUCLEOTIDE SEQUENCE</scope>
</reference>
<dbReference type="AlphaFoldDB" id="A0A8X6GYF5"/>
<gene>
    <name evidence="2" type="ORF">TNCT_467061</name>
</gene>
<protein>
    <recommendedName>
        <fullName evidence="1">PWWP domain-containing protein</fullName>
    </recommendedName>
</protein>
<dbReference type="Pfam" id="PF00855">
    <property type="entry name" value="PWWP"/>
    <property type="match status" value="1"/>
</dbReference>
<evidence type="ECO:0000313" key="3">
    <source>
        <dbReference type="Proteomes" id="UP000887116"/>
    </source>
</evidence>
<feature type="domain" description="PWWP" evidence="1">
    <location>
        <begin position="32"/>
        <end position="92"/>
    </location>
</feature>
<dbReference type="CDD" id="cd05162">
    <property type="entry name" value="PWWP"/>
    <property type="match status" value="1"/>
</dbReference>
<dbReference type="SUPFAM" id="SSF63748">
    <property type="entry name" value="Tudor/PWWP/MBT"/>
    <property type="match status" value="1"/>
</dbReference>
<name>A0A8X6GYF5_TRICU</name>
<dbReference type="OrthoDB" id="6727154at2759"/>
<evidence type="ECO:0000259" key="1">
    <source>
        <dbReference type="PROSITE" id="PS50812"/>
    </source>
</evidence>
<dbReference type="EMBL" id="BMAO01006796">
    <property type="protein sequence ID" value="GFR11600.1"/>
    <property type="molecule type" value="Genomic_DNA"/>
</dbReference>
<dbReference type="Proteomes" id="UP000887116">
    <property type="component" value="Unassembled WGS sequence"/>
</dbReference>
<dbReference type="InterPro" id="IPR000313">
    <property type="entry name" value="PWWP_dom"/>
</dbReference>
<organism evidence="2 3">
    <name type="scientific">Trichonephila clavata</name>
    <name type="common">Joro spider</name>
    <name type="synonym">Nephila clavata</name>
    <dbReference type="NCBI Taxonomy" id="2740835"/>
    <lineage>
        <taxon>Eukaryota</taxon>
        <taxon>Metazoa</taxon>
        <taxon>Ecdysozoa</taxon>
        <taxon>Arthropoda</taxon>
        <taxon>Chelicerata</taxon>
        <taxon>Arachnida</taxon>
        <taxon>Araneae</taxon>
        <taxon>Araneomorphae</taxon>
        <taxon>Entelegynae</taxon>
        <taxon>Araneoidea</taxon>
        <taxon>Nephilidae</taxon>
        <taxon>Trichonephila</taxon>
    </lineage>
</organism>
<sequence length="175" mass="20746">MPRLKKRRISDDFDDSPERKCKYIVPTERPYPYELVWGKMKSFPPWPGIVIDPPPPDRKPPGKKECYFYVYFFGSRDSAFVGSRHVFLYSMYHDECFENKNRDPSYIVSVKTAERLARHLKDENTCAPKSIETFDGLWKERSTNLMCFGREIFDISKVQDGVNDDIFRTMRNFKC</sequence>
<evidence type="ECO:0000313" key="2">
    <source>
        <dbReference type="EMBL" id="GFR11600.1"/>
    </source>
</evidence>
<keyword evidence="3" id="KW-1185">Reference proteome</keyword>
<proteinExistence type="predicted"/>
<dbReference type="Gene3D" id="2.30.30.140">
    <property type="match status" value="1"/>
</dbReference>
<accession>A0A8X6GYF5</accession>